<dbReference type="AlphaFoldDB" id="A0A2P2NF94"/>
<name>A0A2P2NF94_RHIMU</name>
<reference evidence="1" key="1">
    <citation type="submission" date="2018-02" db="EMBL/GenBank/DDBJ databases">
        <title>Rhizophora mucronata_Transcriptome.</title>
        <authorList>
            <person name="Meera S.P."/>
            <person name="Sreeshan A."/>
            <person name="Augustine A."/>
        </authorList>
    </citation>
    <scope>NUCLEOTIDE SEQUENCE</scope>
    <source>
        <tissue evidence="1">Leaf</tissue>
    </source>
</reference>
<dbReference type="EMBL" id="GGEC01060658">
    <property type="protein sequence ID" value="MBX41142.1"/>
    <property type="molecule type" value="Transcribed_RNA"/>
</dbReference>
<accession>A0A2P2NF94</accession>
<organism evidence="1">
    <name type="scientific">Rhizophora mucronata</name>
    <name type="common">Asiatic mangrove</name>
    <dbReference type="NCBI Taxonomy" id="61149"/>
    <lineage>
        <taxon>Eukaryota</taxon>
        <taxon>Viridiplantae</taxon>
        <taxon>Streptophyta</taxon>
        <taxon>Embryophyta</taxon>
        <taxon>Tracheophyta</taxon>
        <taxon>Spermatophyta</taxon>
        <taxon>Magnoliopsida</taxon>
        <taxon>eudicotyledons</taxon>
        <taxon>Gunneridae</taxon>
        <taxon>Pentapetalae</taxon>
        <taxon>rosids</taxon>
        <taxon>fabids</taxon>
        <taxon>Malpighiales</taxon>
        <taxon>Rhizophoraceae</taxon>
        <taxon>Rhizophora</taxon>
    </lineage>
</organism>
<evidence type="ECO:0000313" key="1">
    <source>
        <dbReference type="EMBL" id="MBX41142.1"/>
    </source>
</evidence>
<sequence length="21" mass="2514">MHVINWGEFATCQCRYNNLIT</sequence>
<protein>
    <submittedName>
        <fullName evidence="1">Uncharacterized protein</fullName>
    </submittedName>
</protein>
<proteinExistence type="predicted"/>